<evidence type="ECO:0000256" key="3">
    <source>
        <dbReference type="ARBA" id="ARBA00022840"/>
    </source>
</evidence>
<dbReference type="GO" id="GO:0016874">
    <property type="term" value="F:ligase activity"/>
    <property type="evidence" value="ECO:0007669"/>
    <property type="project" value="UniProtKB-KW"/>
</dbReference>
<dbReference type="InterPro" id="IPR013815">
    <property type="entry name" value="ATP_grasp_subdomain_1"/>
</dbReference>
<protein>
    <submittedName>
        <fullName evidence="6">ATP-grasp domain-containing protein</fullName>
    </submittedName>
</protein>
<sequence length="407" mass="44802">MEKKKKKIMILGASVYQVPLIRAAKAMGLYTLVASISGDYPGFALADKVYYINTRDKEGILRTCREEAVDGICTTGTDVAVSTIGYVCEKLGLSGLSEEAARRATDKAAMKEAFFSEGVSAARFYKARSLEDVTWAAGELGFPVVVKRVDSSGSRGISIVREPAGLKEAFRCALERSDKDYVLVEEMLSGTEIGVDGVVQNHRLVFFAPHEKFVYHSEKITIPAGHGFPYRGSEKVQQRLREEMELAVKALDLNNCSVNADVFVDGEQVWMIEMGGRTGATCIPELISMYYGFDFYKKILQNALGETLDFSPERPGVHCMAKLLMSPVDGKITGVNLKELEELRREGVEIALDYPVGHPVEAMQNGTTRIGHVVARAESVEELDETVARVYGCIEVNGISLEELWGK</sequence>
<dbReference type="Pfam" id="PF13535">
    <property type="entry name" value="ATP-grasp_4"/>
    <property type="match status" value="1"/>
</dbReference>
<evidence type="ECO:0000259" key="5">
    <source>
        <dbReference type="PROSITE" id="PS50975"/>
    </source>
</evidence>
<organism evidence="6 7">
    <name type="scientific">Candidatus Choladousia intestinavium</name>
    <dbReference type="NCBI Taxonomy" id="2840727"/>
    <lineage>
        <taxon>Bacteria</taxon>
        <taxon>Bacillati</taxon>
        <taxon>Bacillota</taxon>
        <taxon>Clostridia</taxon>
        <taxon>Lachnospirales</taxon>
        <taxon>Lachnospiraceae</taxon>
        <taxon>Lachnospiraceae incertae sedis</taxon>
        <taxon>Candidatus Choladousia</taxon>
    </lineage>
</organism>
<dbReference type="PANTHER" id="PTHR43585:SF2">
    <property type="entry name" value="ATP-GRASP ENZYME FSQD"/>
    <property type="match status" value="1"/>
</dbReference>
<reference evidence="6" key="2">
    <citation type="journal article" date="2021" name="PeerJ">
        <title>Extensive microbial diversity within the chicken gut microbiome revealed by metagenomics and culture.</title>
        <authorList>
            <person name="Gilroy R."/>
            <person name="Ravi A."/>
            <person name="Getino M."/>
            <person name="Pursley I."/>
            <person name="Horton D.L."/>
            <person name="Alikhan N.F."/>
            <person name="Baker D."/>
            <person name="Gharbi K."/>
            <person name="Hall N."/>
            <person name="Watson M."/>
            <person name="Adriaenssens E.M."/>
            <person name="Foster-Nyarko E."/>
            <person name="Jarju S."/>
            <person name="Secka A."/>
            <person name="Antonio M."/>
            <person name="Oren A."/>
            <person name="Chaudhuri R.R."/>
            <person name="La Ragione R."/>
            <person name="Hildebrand F."/>
            <person name="Pallen M.J."/>
        </authorList>
    </citation>
    <scope>NUCLEOTIDE SEQUENCE</scope>
    <source>
        <strain evidence="6">ChiSjej4B22-8148</strain>
    </source>
</reference>
<evidence type="ECO:0000256" key="1">
    <source>
        <dbReference type="ARBA" id="ARBA00022598"/>
    </source>
</evidence>
<dbReference type="Gene3D" id="3.40.50.20">
    <property type="match status" value="1"/>
</dbReference>
<keyword evidence="1" id="KW-0436">Ligase</keyword>
<evidence type="ECO:0000256" key="4">
    <source>
        <dbReference type="PROSITE-ProRule" id="PRU00409"/>
    </source>
</evidence>
<keyword evidence="2 4" id="KW-0547">Nucleotide-binding</keyword>
<dbReference type="Gene3D" id="3.30.1490.20">
    <property type="entry name" value="ATP-grasp fold, A domain"/>
    <property type="match status" value="1"/>
</dbReference>
<evidence type="ECO:0000313" key="6">
    <source>
        <dbReference type="EMBL" id="HIR13023.1"/>
    </source>
</evidence>
<gene>
    <name evidence="6" type="ORF">IAB31_03755</name>
</gene>
<dbReference type="InterPro" id="IPR052032">
    <property type="entry name" value="ATP-dep_AA_Ligase"/>
</dbReference>
<keyword evidence="3 4" id="KW-0067">ATP-binding</keyword>
<dbReference type="AlphaFoldDB" id="A0A9D1AAL9"/>
<dbReference type="PANTHER" id="PTHR43585">
    <property type="entry name" value="FUMIPYRROLE BIOSYNTHESIS PROTEIN C"/>
    <property type="match status" value="1"/>
</dbReference>
<dbReference type="GO" id="GO:0046872">
    <property type="term" value="F:metal ion binding"/>
    <property type="evidence" value="ECO:0007669"/>
    <property type="project" value="InterPro"/>
</dbReference>
<evidence type="ECO:0000256" key="2">
    <source>
        <dbReference type="ARBA" id="ARBA00022741"/>
    </source>
</evidence>
<evidence type="ECO:0000313" key="7">
    <source>
        <dbReference type="Proteomes" id="UP000886757"/>
    </source>
</evidence>
<feature type="domain" description="ATP-grasp" evidence="5">
    <location>
        <begin position="111"/>
        <end position="304"/>
    </location>
</feature>
<dbReference type="InterPro" id="IPR011761">
    <property type="entry name" value="ATP-grasp"/>
</dbReference>
<proteinExistence type="predicted"/>
<dbReference type="Proteomes" id="UP000886757">
    <property type="component" value="Unassembled WGS sequence"/>
</dbReference>
<reference evidence="6" key="1">
    <citation type="submission" date="2020-10" db="EMBL/GenBank/DDBJ databases">
        <authorList>
            <person name="Gilroy R."/>
        </authorList>
    </citation>
    <scope>NUCLEOTIDE SEQUENCE</scope>
    <source>
        <strain evidence="6">ChiSjej4B22-8148</strain>
    </source>
</reference>
<dbReference type="GO" id="GO:0005524">
    <property type="term" value="F:ATP binding"/>
    <property type="evidence" value="ECO:0007669"/>
    <property type="project" value="UniProtKB-UniRule"/>
</dbReference>
<accession>A0A9D1AAL9</accession>
<comment type="caution">
    <text evidence="6">The sequence shown here is derived from an EMBL/GenBank/DDBJ whole genome shotgun (WGS) entry which is preliminary data.</text>
</comment>
<dbReference type="PROSITE" id="PS50975">
    <property type="entry name" value="ATP_GRASP"/>
    <property type="match status" value="1"/>
</dbReference>
<dbReference type="Gene3D" id="3.30.470.20">
    <property type="entry name" value="ATP-grasp fold, B domain"/>
    <property type="match status" value="1"/>
</dbReference>
<dbReference type="EMBL" id="DVGK01000043">
    <property type="protein sequence ID" value="HIR13023.1"/>
    <property type="molecule type" value="Genomic_DNA"/>
</dbReference>
<dbReference type="Pfam" id="PF18603">
    <property type="entry name" value="LAL_C2"/>
    <property type="match status" value="1"/>
</dbReference>
<dbReference type="SUPFAM" id="SSF56059">
    <property type="entry name" value="Glutathione synthetase ATP-binding domain-like"/>
    <property type="match status" value="1"/>
</dbReference>
<dbReference type="InterPro" id="IPR040570">
    <property type="entry name" value="LAL_C2"/>
</dbReference>
<name>A0A9D1AAL9_9FIRM</name>